<evidence type="ECO:0000313" key="2">
    <source>
        <dbReference type="Proteomes" id="UP000289738"/>
    </source>
</evidence>
<dbReference type="EMBL" id="SDMP01000014">
    <property type="protein sequence ID" value="RYR11330.1"/>
    <property type="molecule type" value="Genomic_DNA"/>
</dbReference>
<organism evidence="1 2">
    <name type="scientific">Arachis hypogaea</name>
    <name type="common">Peanut</name>
    <dbReference type="NCBI Taxonomy" id="3818"/>
    <lineage>
        <taxon>Eukaryota</taxon>
        <taxon>Viridiplantae</taxon>
        <taxon>Streptophyta</taxon>
        <taxon>Embryophyta</taxon>
        <taxon>Tracheophyta</taxon>
        <taxon>Spermatophyta</taxon>
        <taxon>Magnoliopsida</taxon>
        <taxon>eudicotyledons</taxon>
        <taxon>Gunneridae</taxon>
        <taxon>Pentapetalae</taxon>
        <taxon>rosids</taxon>
        <taxon>fabids</taxon>
        <taxon>Fabales</taxon>
        <taxon>Fabaceae</taxon>
        <taxon>Papilionoideae</taxon>
        <taxon>50 kb inversion clade</taxon>
        <taxon>dalbergioids sensu lato</taxon>
        <taxon>Dalbergieae</taxon>
        <taxon>Pterocarpus clade</taxon>
        <taxon>Arachis</taxon>
    </lineage>
</organism>
<name>A0A444ZAX9_ARAHY</name>
<gene>
    <name evidence="1" type="ORF">Ahy_B04g068890</name>
</gene>
<comment type="caution">
    <text evidence="1">The sequence shown here is derived from an EMBL/GenBank/DDBJ whole genome shotgun (WGS) entry which is preliminary data.</text>
</comment>
<reference evidence="1 2" key="1">
    <citation type="submission" date="2019-01" db="EMBL/GenBank/DDBJ databases">
        <title>Sequencing of cultivated peanut Arachis hypogaea provides insights into genome evolution and oil improvement.</title>
        <authorList>
            <person name="Chen X."/>
        </authorList>
    </citation>
    <scope>NUCLEOTIDE SEQUENCE [LARGE SCALE GENOMIC DNA]</scope>
    <source>
        <strain evidence="2">cv. Fuhuasheng</strain>
        <tissue evidence="1">Leaves</tissue>
    </source>
</reference>
<sequence>MSCPNWIMFPLNVDIIIAKFSTTVQRDRPQFEDEFGAALAPHLQESQGWLVAHGIGQEQDINGVKKMWNTKWFMGWDDIDPLNRPADNQFSYRIPIYSSDFILSPVTS</sequence>
<protein>
    <submittedName>
        <fullName evidence="1">Uncharacterized protein</fullName>
    </submittedName>
</protein>
<dbReference type="AlphaFoldDB" id="A0A444ZAX9"/>
<keyword evidence="2" id="KW-1185">Reference proteome</keyword>
<evidence type="ECO:0000313" key="1">
    <source>
        <dbReference type="EMBL" id="RYR11330.1"/>
    </source>
</evidence>
<accession>A0A444ZAX9</accession>
<proteinExistence type="predicted"/>
<dbReference type="Proteomes" id="UP000289738">
    <property type="component" value="Chromosome B04"/>
</dbReference>